<accession>A0A6J4L6H0</accession>
<feature type="region of interest" description="Disordered" evidence="1">
    <location>
        <begin position="1"/>
        <end position="49"/>
    </location>
</feature>
<feature type="compositionally biased region" description="Gly residues" evidence="1">
    <location>
        <begin position="1"/>
        <end position="11"/>
    </location>
</feature>
<evidence type="ECO:0000256" key="1">
    <source>
        <dbReference type="SAM" id="MobiDB-lite"/>
    </source>
</evidence>
<dbReference type="AlphaFoldDB" id="A0A6J4L6H0"/>
<dbReference type="EMBL" id="CADCTV010000379">
    <property type="protein sequence ID" value="CAA9323632.1"/>
    <property type="molecule type" value="Genomic_DNA"/>
</dbReference>
<feature type="non-terminal residue" evidence="2">
    <location>
        <position position="49"/>
    </location>
</feature>
<feature type="non-terminal residue" evidence="2">
    <location>
        <position position="1"/>
    </location>
</feature>
<reference evidence="2" key="1">
    <citation type="submission" date="2020-02" db="EMBL/GenBank/DDBJ databases">
        <authorList>
            <person name="Meier V. D."/>
        </authorList>
    </citation>
    <scope>NUCLEOTIDE SEQUENCE</scope>
    <source>
        <strain evidence="2">AVDCRST_MAG89</strain>
    </source>
</reference>
<proteinExistence type="predicted"/>
<feature type="compositionally biased region" description="Gly residues" evidence="1">
    <location>
        <begin position="19"/>
        <end position="33"/>
    </location>
</feature>
<protein>
    <submittedName>
        <fullName evidence="2">Phytoene dehydrogenase and related proteins</fullName>
    </submittedName>
</protein>
<gene>
    <name evidence="2" type="ORF">AVDCRST_MAG89-1772</name>
</gene>
<name>A0A6J4L6H0_9BACT</name>
<sequence length="49" mass="4756">ERSGRGGGGLGPQRAVGGDLAGAGGALRCGARGGGHHRRRDAHRAADAP</sequence>
<organism evidence="2">
    <name type="scientific">uncultured Gemmatimonadota bacterium</name>
    <dbReference type="NCBI Taxonomy" id="203437"/>
    <lineage>
        <taxon>Bacteria</taxon>
        <taxon>Pseudomonadati</taxon>
        <taxon>Gemmatimonadota</taxon>
        <taxon>environmental samples</taxon>
    </lineage>
</organism>
<evidence type="ECO:0000313" key="2">
    <source>
        <dbReference type="EMBL" id="CAA9323632.1"/>
    </source>
</evidence>